<protein>
    <submittedName>
        <fullName evidence="1">Uncharacterized protein</fullName>
    </submittedName>
</protein>
<dbReference type="STRING" id="1038856.BBI15_10190"/>
<keyword evidence="2" id="KW-1185">Reference proteome</keyword>
<evidence type="ECO:0000313" key="2">
    <source>
        <dbReference type="Proteomes" id="UP000092650"/>
    </source>
</evidence>
<dbReference type="EMBL" id="CP016539">
    <property type="protein sequence ID" value="ANU20559.1"/>
    <property type="molecule type" value="Genomic_DNA"/>
</dbReference>
<proteinExistence type="predicted"/>
<name>A0A1C7E9Z1_9BACL</name>
<accession>A0A1C7E9Z1</accession>
<dbReference type="OrthoDB" id="9851855at2"/>
<dbReference type="RefSeq" id="WP_068870691.1">
    <property type="nucleotide sequence ID" value="NZ_CP016539.2"/>
</dbReference>
<gene>
    <name evidence="1" type="ORF">BBI15_10190</name>
</gene>
<sequence length="62" mass="7294">MGDKIKPPAGNELRQKLLDGWVIAHLSVLENEGQKYDISKLKSQEMDREKQKFDDLMDDDWF</sequence>
<dbReference type="AlphaFoldDB" id="A0A1C7E9Z1"/>
<organism evidence="1 2">
    <name type="scientific">Planococcus plakortidis</name>
    <dbReference type="NCBI Taxonomy" id="1038856"/>
    <lineage>
        <taxon>Bacteria</taxon>
        <taxon>Bacillati</taxon>
        <taxon>Bacillota</taxon>
        <taxon>Bacilli</taxon>
        <taxon>Bacillales</taxon>
        <taxon>Caryophanaceae</taxon>
        <taxon>Planococcus</taxon>
    </lineage>
</organism>
<evidence type="ECO:0000313" key="1">
    <source>
        <dbReference type="EMBL" id="ANU20559.1"/>
    </source>
</evidence>
<reference evidence="1" key="1">
    <citation type="submission" date="2016-10" db="EMBL/GenBank/DDBJ databases">
        <authorList>
            <person name="See-Too W.S."/>
        </authorList>
    </citation>
    <scope>NUCLEOTIDE SEQUENCE [LARGE SCALE GENOMIC DNA]</scope>
    <source>
        <strain evidence="1">DSM 23997</strain>
    </source>
</reference>
<dbReference type="Proteomes" id="UP000092650">
    <property type="component" value="Chromosome"/>
</dbReference>
<dbReference type="KEGG" id="ppla:BBI15_10190"/>